<comment type="caution">
    <text evidence="1">The sequence shown here is derived from an EMBL/GenBank/DDBJ whole genome shotgun (WGS) entry which is preliminary data.</text>
</comment>
<evidence type="ECO:0000313" key="1">
    <source>
        <dbReference type="EMBL" id="MEB4793176.1"/>
    </source>
</evidence>
<name>A0ABU6D8C6_9BACL</name>
<sequence length="271" mass="32217">MIYININNISLPQNWEERAGRARENVAACINASTRSIEIDRNARIWRELKGILKIHSRNKCWYCESVQGRSDTDVDHFRPKNAVHEVEDHEGYWWLAFDWKNYRHSCSFCNQPREGHGKRTHFPLMDENFRAKSQLDDISLEKPKLLDPVNIEDPKLLNYLETGEIVPSYDESESQEKYERAAVSIEIYNLKQEFLRERRQEKINLVKELIRDYEDFKLFNPVRAQEKKAMIKNYAYSDQEYAGAVRSYLSTRREHLWIEDILNSLDLVSV</sequence>
<dbReference type="Gene3D" id="1.10.30.50">
    <property type="match status" value="1"/>
</dbReference>
<evidence type="ECO:0008006" key="3">
    <source>
        <dbReference type="Google" id="ProtNLM"/>
    </source>
</evidence>
<keyword evidence="2" id="KW-1185">Reference proteome</keyword>
<gene>
    <name evidence="1" type="ORF">P5G65_04660</name>
</gene>
<accession>A0ABU6D8C6</accession>
<dbReference type="RefSeq" id="WP_127452297.1">
    <property type="nucleotide sequence ID" value="NZ_JAROBY010000008.1"/>
</dbReference>
<protein>
    <recommendedName>
        <fullName evidence="3">TIGR02646 family protein</fullName>
    </recommendedName>
</protein>
<reference evidence="1 2" key="1">
    <citation type="submission" date="2023-03" db="EMBL/GenBank/DDBJ databases">
        <title>Bacillus Genome Sequencing.</title>
        <authorList>
            <person name="Dunlap C."/>
        </authorList>
    </citation>
    <scope>NUCLEOTIDE SEQUENCE [LARGE SCALE GENOMIC DNA]</scope>
    <source>
        <strain evidence="1 2">NRS-1351</strain>
    </source>
</reference>
<dbReference type="EMBL" id="JAROBY010000008">
    <property type="protein sequence ID" value="MEB4793176.1"/>
    <property type="molecule type" value="Genomic_DNA"/>
</dbReference>
<dbReference type="Proteomes" id="UP001355653">
    <property type="component" value="Unassembled WGS sequence"/>
</dbReference>
<proteinExistence type="predicted"/>
<evidence type="ECO:0000313" key="2">
    <source>
        <dbReference type="Proteomes" id="UP001355653"/>
    </source>
</evidence>
<organism evidence="1 2">
    <name type="scientific">Paenibacillus chondroitinus</name>
    <dbReference type="NCBI Taxonomy" id="59842"/>
    <lineage>
        <taxon>Bacteria</taxon>
        <taxon>Bacillati</taxon>
        <taxon>Bacillota</taxon>
        <taxon>Bacilli</taxon>
        <taxon>Bacillales</taxon>
        <taxon>Paenibacillaceae</taxon>
        <taxon>Paenibacillus</taxon>
    </lineage>
</organism>